<feature type="binding site" evidence="7">
    <location>
        <position position="92"/>
    </location>
    <ligand>
        <name>phosphoenolpyruvate</name>
        <dbReference type="ChEBI" id="CHEBI:58702"/>
    </ligand>
</feature>
<dbReference type="EMBL" id="VNHW01000002">
    <property type="protein sequence ID" value="TYP89980.1"/>
    <property type="molecule type" value="Genomic_DNA"/>
</dbReference>
<dbReference type="GO" id="GO:0005737">
    <property type="term" value="C:cytoplasm"/>
    <property type="evidence" value="ECO:0007669"/>
    <property type="project" value="UniProtKB-SubCell"/>
</dbReference>
<dbReference type="PANTHER" id="PTHR21090">
    <property type="entry name" value="AROM/DEHYDROQUINATE SYNTHASE"/>
    <property type="match status" value="1"/>
</dbReference>
<dbReference type="PROSITE" id="PS00885">
    <property type="entry name" value="EPSP_SYNTHASE_2"/>
    <property type="match status" value="1"/>
</dbReference>
<evidence type="ECO:0000256" key="5">
    <source>
        <dbReference type="ARBA" id="ARBA00023141"/>
    </source>
</evidence>
<accession>A0A5S5D1U1</accession>
<comment type="caution">
    <text evidence="7">Lacks conserved residue(s) required for the propagation of feature annotation.</text>
</comment>
<feature type="binding site" evidence="7">
    <location>
        <position position="336"/>
    </location>
    <ligand>
        <name>3-phosphoshikimate</name>
        <dbReference type="ChEBI" id="CHEBI:145989"/>
    </ligand>
</feature>
<evidence type="ECO:0000256" key="2">
    <source>
        <dbReference type="ARBA" id="ARBA00009948"/>
    </source>
</evidence>
<sequence>MTDVWSAPHAPAPVDAVVSLPGSKSLTARALVLAALADGPSRLVRPLRARDTDLMAAALRALGTGIADDGADWLVTPGPLRGPAAVDAGLAGTVLRFLPPVAALADGAVTVDGDPRLRERPNAGLIAALRALGVPVDDAGRGRAPFTVHGSGRVRGGAVAVDASESSQIVSGLLLAGARFDEGVDLSLTGTVPSMPHVDMTVRALREHGVEVTTTDGGWRVSPGPITPVDRVIEPDLSNAAPFLAAALVTGGRVTVRDWPTATTQPGAHLDRLLGDMGADVARTPDGGLQVTGGRGIRPLVADLGEVGELTPVLAALCALAEGPSRLTGIGHLRGHETDRLQALDEVLTAVGARVRQLPDGLEIEPGPHRPARLDSYADHRMVMAAAVLGLAVDGVSVDGPEAVTKTLPDFRERWAGLLGDPVEALR</sequence>
<feature type="domain" description="Enolpyruvate transferase" evidence="8">
    <location>
        <begin position="10"/>
        <end position="415"/>
    </location>
</feature>
<feature type="binding site" evidence="7">
    <location>
        <position position="381"/>
    </location>
    <ligand>
        <name>phosphoenolpyruvate</name>
        <dbReference type="ChEBI" id="CHEBI:58702"/>
    </ligand>
</feature>
<evidence type="ECO:0000313" key="9">
    <source>
        <dbReference type="EMBL" id="TYP89980.1"/>
    </source>
</evidence>
<feature type="binding site" evidence="7">
    <location>
        <position position="340"/>
    </location>
    <ligand>
        <name>phosphoenolpyruvate</name>
        <dbReference type="ChEBI" id="CHEBI:58702"/>
    </ligand>
</feature>
<dbReference type="RefSeq" id="WP_166532009.1">
    <property type="nucleotide sequence ID" value="NZ_VNHW01000002.1"/>
</dbReference>
<dbReference type="InterPro" id="IPR006264">
    <property type="entry name" value="EPSP_synthase"/>
</dbReference>
<feature type="binding site" evidence="7">
    <location>
        <position position="309"/>
    </location>
    <ligand>
        <name>3-phosphoshikimate</name>
        <dbReference type="ChEBI" id="CHEBI:145989"/>
    </ligand>
</feature>
<keyword evidence="3 7" id="KW-0028">Amino-acid biosynthesis</keyword>
<comment type="caution">
    <text evidence="9">The sequence shown here is derived from an EMBL/GenBank/DDBJ whole genome shotgun (WGS) entry which is preliminary data.</text>
</comment>
<dbReference type="InterPro" id="IPR036968">
    <property type="entry name" value="Enolpyruvate_Tfrase_sf"/>
</dbReference>
<reference evidence="9 10" key="1">
    <citation type="submission" date="2019-07" db="EMBL/GenBank/DDBJ databases">
        <title>Genomic Encyclopedia of Archaeal and Bacterial Type Strains, Phase II (KMG-II): from individual species to whole genera.</title>
        <authorList>
            <person name="Goeker M."/>
        </authorList>
    </citation>
    <scope>NUCLEOTIDE SEQUENCE [LARGE SCALE GENOMIC DNA]</scope>
    <source>
        <strain evidence="9 10">DSM 46842</strain>
    </source>
</reference>
<keyword evidence="7" id="KW-0963">Cytoplasm</keyword>
<organism evidence="9 10">
    <name type="scientific">Blastococcus xanthinilyticus</name>
    <dbReference type="NCBI Taxonomy" id="1564164"/>
    <lineage>
        <taxon>Bacteria</taxon>
        <taxon>Bacillati</taxon>
        <taxon>Actinomycetota</taxon>
        <taxon>Actinomycetes</taxon>
        <taxon>Geodermatophilales</taxon>
        <taxon>Geodermatophilaceae</taxon>
        <taxon>Blastococcus</taxon>
    </lineage>
</organism>
<dbReference type="InterPro" id="IPR001986">
    <property type="entry name" value="Enolpyruvate_Tfrase_dom"/>
</dbReference>
<feature type="binding site" evidence="7">
    <location>
        <position position="29"/>
    </location>
    <ligand>
        <name>3-phosphoshikimate</name>
        <dbReference type="ChEBI" id="CHEBI:145989"/>
    </ligand>
</feature>
<evidence type="ECO:0000313" key="10">
    <source>
        <dbReference type="Proteomes" id="UP000322499"/>
    </source>
</evidence>
<dbReference type="EC" id="2.5.1.19" evidence="7"/>
<feature type="binding site" evidence="7">
    <location>
        <position position="167"/>
    </location>
    <ligand>
        <name>3-phosphoshikimate</name>
        <dbReference type="ChEBI" id="CHEBI:145989"/>
    </ligand>
</feature>
<comment type="pathway">
    <text evidence="1 7">Metabolic intermediate biosynthesis; chorismate biosynthesis; chorismate from D-erythrose 4-phosphate and phosphoenolpyruvate: step 6/7.</text>
</comment>
<protein>
    <recommendedName>
        <fullName evidence="7">3-phosphoshikimate 1-carboxyvinyltransferase</fullName>
        <ecNumber evidence="7">2.5.1.19</ecNumber>
    </recommendedName>
    <alternativeName>
        <fullName evidence="7">5-enolpyruvylshikimate-3-phosphate synthase</fullName>
        <shortName evidence="7">EPSP synthase</shortName>
        <shortName evidence="7">EPSPS</shortName>
    </alternativeName>
</protein>
<dbReference type="Gene3D" id="3.65.10.10">
    <property type="entry name" value="Enolpyruvate transferase domain"/>
    <property type="match status" value="2"/>
</dbReference>
<dbReference type="UniPathway" id="UPA00053">
    <property type="reaction ID" value="UER00089"/>
</dbReference>
<dbReference type="GO" id="GO:0009073">
    <property type="term" value="P:aromatic amino acid family biosynthetic process"/>
    <property type="evidence" value="ECO:0007669"/>
    <property type="project" value="UniProtKB-KW"/>
</dbReference>
<keyword evidence="10" id="KW-1185">Reference proteome</keyword>
<feature type="binding site" evidence="7">
    <location>
        <position position="166"/>
    </location>
    <ligand>
        <name>3-phosphoshikimate</name>
        <dbReference type="ChEBI" id="CHEBI:145989"/>
    </ligand>
</feature>
<dbReference type="Pfam" id="PF00275">
    <property type="entry name" value="EPSP_synthase"/>
    <property type="match status" value="1"/>
</dbReference>
<dbReference type="PROSITE" id="PS00104">
    <property type="entry name" value="EPSP_SYNTHASE_1"/>
    <property type="match status" value="1"/>
</dbReference>
<comment type="similarity">
    <text evidence="2 7">Belongs to the EPSP synthase family.</text>
</comment>
<dbReference type="GO" id="GO:0003866">
    <property type="term" value="F:3-phosphoshikimate 1-carboxyvinyltransferase activity"/>
    <property type="evidence" value="ECO:0007669"/>
    <property type="project" value="UniProtKB-UniRule"/>
</dbReference>
<evidence type="ECO:0000259" key="8">
    <source>
        <dbReference type="Pfam" id="PF00275"/>
    </source>
</evidence>
<feature type="binding site" evidence="7">
    <location>
        <position position="168"/>
    </location>
    <ligand>
        <name>phosphoenolpyruvate</name>
        <dbReference type="ChEBI" id="CHEBI:58702"/>
    </ligand>
</feature>
<dbReference type="AlphaFoldDB" id="A0A5S5D1U1"/>
<dbReference type="GO" id="GO:0009423">
    <property type="term" value="P:chorismate biosynthetic process"/>
    <property type="evidence" value="ECO:0007669"/>
    <property type="project" value="UniProtKB-UniRule"/>
</dbReference>
<dbReference type="FunFam" id="3.65.10.10:FF:000011">
    <property type="entry name" value="3-phosphoshikimate 1-carboxyvinyltransferase"/>
    <property type="match status" value="1"/>
</dbReference>
<feature type="binding site" evidence="7">
    <location>
        <position position="25"/>
    </location>
    <ligand>
        <name>3-phosphoshikimate</name>
        <dbReference type="ChEBI" id="CHEBI:145989"/>
    </ligand>
</feature>
<feature type="binding site" evidence="7">
    <location>
        <position position="406"/>
    </location>
    <ligand>
        <name>phosphoenolpyruvate</name>
        <dbReference type="ChEBI" id="CHEBI:58702"/>
    </ligand>
</feature>
<feature type="binding site" evidence="7">
    <location>
        <position position="24"/>
    </location>
    <ligand>
        <name>phosphoenolpyruvate</name>
        <dbReference type="ChEBI" id="CHEBI:58702"/>
    </ligand>
</feature>
<feature type="binding site" evidence="7">
    <location>
        <position position="120"/>
    </location>
    <ligand>
        <name>phosphoenolpyruvate</name>
        <dbReference type="ChEBI" id="CHEBI:58702"/>
    </ligand>
</feature>
<dbReference type="CDD" id="cd01556">
    <property type="entry name" value="EPSP_synthase"/>
    <property type="match status" value="1"/>
</dbReference>
<dbReference type="SUPFAM" id="SSF55205">
    <property type="entry name" value="EPT/RTPC-like"/>
    <property type="match status" value="1"/>
</dbReference>
<evidence type="ECO:0000256" key="1">
    <source>
        <dbReference type="ARBA" id="ARBA00004811"/>
    </source>
</evidence>
<comment type="catalytic activity">
    <reaction evidence="6">
        <text>3-phosphoshikimate + phosphoenolpyruvate = 5-O-(1-carboxyvinyl)-3-phosphoshikimate + phosphate</text>
        <dbReference type="Rhea" id="RHEA:21256"/>
        <dbReference type="ChEBI" id="CHEBI:43474"/>
        <dbReference type="ChEBI" id="CHEBI:57701"/>
        <dbReference type="ChEBI" id="CHEBI:58702"/>
        <dbReference type="ChEBI" id="CHEBI:145989"/>
        <dbReference type="EC" id="2.5.1.19"/>
    </reaction>
    <physiologicalReaction direction="left-to-right" evidence="6">
        <dbReference type="Rhea" id="RHEA:21257"/>
    </physiologicalReaction>
</comment>
<dbReference type="InterPro" id="IPR013792">
    <property type="entry name" value="RNA3'P_cycl/enolpyr_Trfase_a/b"/>
</dbReference>
<evidence type="ECO:0000256" key="7">
    <source>
        <dbReference type="HAMAP-Rule" id="MF_00210"/>
    </source>
</evidence>
<comment type="function">
    <text evidence="7">Catalyzes the transfer of the enolpyruvyl moiety of phosphoenolpyruvate (PEP) to the 5-hydroxyl of shikimate-3-phosphate (S3P) to produce enolpyruvyl shikimate-3-phosphate and inorganic phosphate.</text>
</comment>
<dbReference type="NCBIfam" id="TIGR01356">
    <property type="entry name" value="aroA"/>
    <property type="match status" value="1"/>
</dbReference>
<comment type="subunit">
    <text evidence="7">Monomer.</text>
</comment>
<evidence type="ECO:0000256" key="6">
    <source>
        <dbReference type="ARBA" id="ARBA00044633"/>
    </source>
</evidence>
<name>A0A5S5D1U1_9ACTN</name>
<comment type="subcellular location">
    <subcellularLocation>
        <location evidence="7">Cytoplasm</location>
    </subcellularLocation>
</comment>
<evidence type="ECO:0000256" key="4">
    <source>
        <dbReference type="ARBA" id="ARBA00022679"/>
    </source>
</evidence>
<dbReference type="PANTHER" id="PTHR21090:SF5">
    <property type="entry name" value="PENTAFUNCTIONAL AROM POLYPEPTIDE"/>
    <property type="match status" value="1"/>
</dbReference>
<gene>
    <name evidence="7" type="primary">aroA</name>
    <name evidence="9" type="ORF">BD833_102459</name>
</gene>
<evidence type="ECO:0000256" key="3">
    <source>
        <dbReference type="ARBA" id="ARBA00022605"/>
    </source>
</evidence>
<feature type="binding site" evidence="7">
    <location>
        <position position="168"/>
    </location>
    <ligand>
        <name>3-phosphoshikimate</name>
        <dbReference type="ChEBI" id="CHEBI:145989"/>
    </ligand>
</feature>
<feature type="binding site" evidence="7">
    <location>
        <position position="194"/>
    </location>
    <ligand>
        <name>3-phosphoshikimate</name>
        <dbReference type="ChEBI" id="CHEBI:145989"/>
    </ligand>
</feature>
<keyword evidence="5 7" id="KW-0057">Aromatic amino acid biosynthesis</keyword>
<dbReference type="InterPro" id="IPR023193">
    <property type="entry name" value="EPSP_synthase_CS"/>
</dbReference>
<feature type="binding site" evidence="7">
    <location>
        <position position="24"/>
    </location>
    <ligand>
        <name>3-phosphoshikimate</name>
        <dbReference type="ChEBI" id="CHEBI:145989"/>
    </ligand>
</feature>
<dbReference type="HAMAP" id="MF_00210">
    <property type="entry name" value="EPSP_synth"/>
    <property type="match status" value="1"/>
</dbReference>
<keyword evidence="4 7" id="KW-0808">Transferase</keyword>
<proteinExistence type="inferred from homology"/>
<dbReference type="Proteomes" id="UP000322499">
    <property type="component" value="Unassembled WGS sequence"/>
</dbReference>
<dbReference type="GO" id="GO:0008652">
    <property type="term" value="P:amino acid biosynthetic process"/>
    <property type="evidence" value="ECO:0007669"/>
    <property type="project" value="UniProtKB-KW"/>
</dbReference>
<feature type="active site" description="Proton acceptor" evidence="7">
    <location>
        <position position="309"/>
    </location>
</feature>
<dbReference type="PIRSF" id="PIRSF000505">
    <property type="entry name" value="EPSPS"/>
    <property type="match status" value="1"/>
</dbReference>